<comment type="similarity">
    <text evidence="2">Belongs to the methyltransferase superfamily. L-isoaspartyl/D-aspartyl protein methyltransferase family.</text>
</comment>
<comment type="caution">
    <text evidence="12">The sequence shown here is derived from an EMBL/GenBank/DDBJ whole genome shotgun (WGS) entry which is preliminary data.</text>
</comment>
<evidence type="ECO:0000256" key="5">
    <source>
        <dbReference type="ARBA" id="ARBA00022490"/>
    </source>
</evidence>
<dbReference type="EC" id="2.1.1.77" evidence="3"/>
<keyword evidence="8" id="KW-0949">S-adenosyl-L-methionine</keyword>
<evidence type="ECO:0000256" key="10">
    <source>
        <dbReference type="ARBA" id="ARBA00031323"/>
    </source>
</evidence>
<proteinExistence type="inferred from homology"/>
<dbReference type="InterPro" id="IPR026448">
    <property type="entry name" value="Methyltr_grasp"/>
</dbReference>
<organism evidence="12 13">
    <name type="scientific">Sphaerisporangium rhizosphaerae</name>
    <dbReference type="NCBI Taxonomy" id="2269375"/>
    <lineage>
        <taxon>Bacteria</taxon>
        <taxon>Bacillati</taxon>
        <taxon>Actinomycetota</taxon>
        <taxon>Actinomycetes</taxon>
        <taxon>Streptosporangiales</taxon>
        <taxon>Streptosporangiaceae</taxon>
        <taxon>Sphaerisporangium</taxon>
    </lineage>
</organism>
<dbReference type="GO" id="GO:0008168">
    <property type="term" value="F:methyltransferase activity"/>
    <property type="evidence" value="ECO:0007669"/>
    <property type="project" value="UniProtKB-KW"/>
</dbReference>
<dbReference type="InterPro" id="IPR029063">
    <property type="entry name" value="SAM-dependent_MTases_sf"/>
</dbReference>
<dbReference type="PANTHER" id="PTHR11579:SF0">
    <property type="entry name" value="PROTEIN-L-ISOASPARTATE(D-ASPARTATE) O-METHYLTRANSFERASE"/>
    <property type="match status" value="1"/>
</dbReference>
<keyword evidence="6 12" id="KW-0489">Methyltransferase</keyword>
<dbReference type="InterPro" id="IPR000682">
    <property type="entry name" value="PCMT"/>
</dbReference>
<reference evidence="13" key="1">
    <citation type="journal article" date="2019" name="Int. J. Syst. Evol. Microbiol.">
        <title>The Global Catalogue of Microorganisms (GCM) 10K type strain sequencing project: providing services to taxonomists for standard genome sequencing and annotation.</title>
        <authorList>
            <consortium name="The Broad Institute Genomics Platform"/>
            <consortium name="The Broad Institute Genome Sequencing Center for Infectious Disease"/>
            <person name="Wu L."/>
            <person name="Ma J."/>
        </authorList>
    </citation>
    <scope>NUCLEOTIDE SEQUENCE [LARGE SCALE GENOMIC DNA]</scope>
    <source>
        <strain evidence="13">CECT 7649</strain>
    </source>
</reference>
<keyword evidence="7" id="KW-0808">Transferase</keyword>
<evidence type="ECO:0000256" key="1">
    <source>
        <dbReference type="ARBA" id="ARBA00004496"/>
    </source>
</evidence>
<evidence type="ECO:0000256" key="3">
    <source>
        <dbReference type="ARBA" id="ARBA00011890"/>
    </source>
</evidence>
<evidence type="ECO:0000313" key="13">
    <source>
        <dbReference type="Proteomes" id="UP001596496"/>
    </source>
</evidence>
<dbReference type="NCBIfam" id="TIGR04188">
    <property type="entry name" value="methyltr_grsp"/>
    <property type="match status" value="1"/>
</dbReference>
<sequence>MNVPATDASHFRRALAEHFPQSAWREAVESVPRELFLGAAIYRATEYGDRWEVIRRDEVPADEWLRLAYSDETWVTQVGGVMADDATGRTSGPPTCSSTMPGLVVRMLEAAQISGGAKVLEIGTGTGYSAALMCHRLGDGAVTSIEYDPAVAGHARTALAAGGYAPTLVVGDGLSGYEKNAEYDRLIATCSVRYIPMPWMWQVRDGGTITTPLWGWMGGTAFAHLTLDDAGYASGRFLQDRLYFMTARPHLPHPLSHAVLLRGPSRPSRIDPNLLDHETGVFVAQLAAPSAQRLGTGDETILVDVATGSQASSSKTAEGEWVVRQHGPLRLWDAVEDAIETWQQAGSPDQSAFGLRVTRDRQYVWLGDNDGPSWDLPV</sequence>
<comment type="subcellular location">
    <subcellularLocation>
        <location evidence="1">Cytoplasm</location>
    </subcellularLocation>
</comment>
<evidence type="ECO:0000256" key="11">
    <source>
        <dbReference type="ARBA" id="ARBA00031350"/>
    </source>
</evidence>
<dbReference type="Gene3D" id="3.40.50.150">
    <property type="entry name" value="Vaccinia Virus protein VP39"/>
    <property type="match status" value="1"/>
</dbReference>
<accession>A0ABW2P9P5</accession>
<evidence type="ECO:0000256" key="2">
    <source>
        <dbReference type="ARBA" id="ARBA00005369"/>
    </source>
</evidence>
<name>A0ABW2P9P5_9ACTN</name>
<evidence type="ECO:0000256" key="4">
    <source>
        <dbReference type="ARBA" id="ARBA00013346"/>
    </source>
</evidence>
<dbReference type="GO" id="GO:0032259">
    <property type="term" value="P:methylation"/>
    <property type="evidence" value="ECO:0007669"/>
    <property type="project" value="UniProtKB-KW"/>
</dbReference>
<protein>
    <recommendedName>
        <fullName evidence="4">Protein-L-isoaspartate O-methyltransferase</fullName>
        <ecNumber evidence="3">2.1.1.77</ecNumber>
    </recommendedName>
    <alternativeName>
        <fullName evidence="11">L-isoaspartyl protein carboxyl methyltransferase</fullName>
    </alternativeName>
    <alternativeName>
        <fullName evidence="9">Protein L-isoaspartyl methyltransferase</fullName>
    </alternativeName>
    <alternativeName>
        <fullName evidence="10">Protein-beta-aspartate methyltransferase</fullName>
    </alternativeName>
</protein>
<evidence type="ECO:0000256" key="9">
    <source>
        <dbReference type="ARBA" id="ARBA00030757"/>
    </source>
</evidence>
<dbReference type="SUPFAM" id="SSF53335">
    <property type="entry name" value="S-adenosyl-L-methionine-dependent methyltransferases"/>
    <property type="match status" value="1"/>
</dbReference>
<keyword evidence="5" id="KW-0963">Cytoplasm</keyword>
<evidence type="ECO:0000256" key="8">
    <source>
        <dbReference type="ARBA" id="ARBA00022691"/>
    </source>
</evidence>
<keyword evidence="13" id="KW-1185">Reference proteome</keyword>
<dbReference type="Pfam" id="PF01135">
    <property type="entry name" value="PCMT"/>
    <property type="match status" value="1"/>
</dbReference>
<dbReference type="RefSeq" id="WP_380830071.1">
    <property type="nucleotide sequence ID" value="NZ_JBHTCG010000025.1"/>
</dbReference>
<gene>
    <name evidence="12" type="primary">tgmC</name>
    <name evidence="12" type="ORF">ACFQSB_29095</name>
</gene>
<dbReference type="PANTHER" id="PTHR11579">
    <property type="entry name" value="PROTEIN-L-ISOASPARTATE O-METHYLTRANSFERASE"/>
    <property type="match status" value="1"/>
</dbReference>
<evidence type="ECO:0000313" key="12">
    <source>
        <dbReference type="EMBL" id="MFC7386297.1"/>
    </source>
</evidence>
<evidence type="ECO:0000256" key="7">
    <source>
        <dbReference type="ARBA" id="ARBA00022679"/>
    </source>
</evidence>
<dbReference type="CDD" id="cd02440">
    <property type="entry name" value="AdoMet_MTases"/>
    <property type="match status" value="1"/>
</dbReference>
<evidence type="ECO:0000256" key="6">
    <source>
        <dbReference type="ARBA" id="ARBA00022603"/>
    </source>
</evidence>
<dbReference type="EMBL" id="JBHTCG010000025">
    <property type="protein sequence ID" value="MFC7386297.1"/>
    <property type="molecule type" value="Genomic_DNA"/>
</dbReference>
<dbReference type="Proteomes" id="UP001596496">
    <property type="component" value="Unassembled WGS sequence"/>
</dbReference>